<evidence type="ECO:0000313" key="3">
    <source>
        <dbReference type="Proteomes" id="UP000035740"/>
    </source>
</evidence>
<protein>
    <recommendedName>
        <fullName evidence="1">RNase H type-1 domain-containing protein</fullName>
    </recommendedName>
</protein>
<dbReference type="EMBL" id="KQ090293">
    <property type="protein sequence ID" value="KMS97735.1"/>
    <property type="molecule type" value="Genomic_DNA"/>
</dbReference>
<organism evidence="2 3">
    <name type="scientific">Beta vulgaris subsp. vulgaris</name>
    <name type="common">Beet</name>
    <dbReference type="NCBI Taxonomy" id="3555"/>
    <lineage>
        <taxon>Eukaryota</taxon>
        <taxon>Viridiplantae</taxon>
        <taxon>Streptophyta</taxon>
        <taxon>Embryophyta</taxon>
        <taxon>Tracheophyta</taxon>
        <taxon>Spermatophyta</taxon>
        <taxon>Magnoliopsida</taxon>
        <taxon>eudicotyledons</taxon>
        <taxon>Gunneridae</taxon>
        <taxon>Pentapetalae</taxon>
        <taxon>Caryophyllales</taxon>
        <taxon>Chenopodiaceae</taxon>
        <taxon>Betoideae</taxon>
        <taxon>Beta</taxon>
    </lineage>
</organism>
<dbReference type="AlphaFoldDB" id="A0A0J8E3N2"/>
<evidence type="ECO:0000259" key="1">
    <source>
        <dbReference type="Pfam" id="PF13456"/>
    </source>
</evidence>
<reference evidence="2 3" key="1">
    <citation type="journal article" date="2014" name="Nature">
        <title>The genome of the recently domesticated crop plant sugar beet (Beta vulgaris).</title>
        <authorList>
            <person name="Dohm J.C."/>
            <person name="Minoche A.E."/>
            <person name="Holtgrawe D."/>
            <person name="Capella-Gutierrez S."/>
            <person name="Zakrzewski F."/>
            <person name="Tafer H."/>
            <person name="Rupp O."/>
            <person name="Sorensen T.R."/>
            <person name="Stracke R."/>
            <person name="Reinhardt R."/>
            <person name="Goesmann A."/>
            <person name="Kraft T."/>
            <person name="Schulz B."/>
            <person name="Stadler P.F."/>
            <person name="Schmidt T."/>
            <person name="Gabaldon T."/>
            <person name="Lehrach H."/>
            <person name="Weisshaar B."/>
            <person name="Himmelbauer H."/>
        </authorList>
    </citation>
    <scope>NUCLEOTIDE SEQUENCE [LARGE SCALE GENOMIC DNA]</scope>
    <source>
        <tissue evidence="2">Taproot</tissue>
    </source>
</reference>
<proteinExistence type="predicted"/>
<dbReference type="GO" id="GO:0004523">
    <property type="term" value="F:RNA-DNA hybrid ribonuclease activity"/>
    <property type="evidence" value="ECO:0007669"/>
    <property type="project" value="InterPro"/>
</dbReference>
<sequence>MCGIAWLGKTGDHGSLLQRGVLCYSASTIQTKALACLRALAWAREIGYSRIKLCTSSNALVQALRSNGPHEITIRWTLESLSTIANSFLSCLVLHVPKTQVAKTRRLAYWCRKNKFQF</sequence>
<feature type="domain" description="RNase H type-1" evidence="1">
    <location>
        <begin position="26"/>
        <end position="109"/>
    </location>
</feature>
<dbReference type="GO" id="GO:0003676">
    <property type="term" value="F:nucleic acid binding"/>
    <property type="evidence" value="ECO:0007669"/>
    <property type="project" value="InterPro"/>
</dbReference>
<name>A0A0J8E3N2_BETVV</name>
<dbReference type="InterPro" id="IPR002156">
    <property type="entry name" value="RNaseH_domain"/>
</dbReference>
<dbReference type="InterPro" id="IPR036397">
    <property type="entry name" value="RNaseH_sf"/>
</dbReference>
<evidence type="ECO:0000313" key="2">
    <source>
        <dbReference type="EMBL" id="KMS97735.1"/>
    </source>
</evidence>
<dbReference type="Pfam" id="PF13456">
    <property type="entry name" value="RVT_3"/>
    <property type="match status" value="1"/>
</dbReference>
<dbReference type="Proteomes" id="UP000035740">
    <property type="component" value="Unassembled WGS sequence"/>
</dbReference>
<dbReference type="Gramene" id="KMS97735">
    <property type="protein sequence ID" value="KMS97735"/>
    <property type="gene ID" value="BVRB_5g124100"/>
</dbReference>
<gene>
    <name evidence="2" type="ORF">BVRB_5g124100</name>
</gene>
<accession>A0A0J8E3N2</accession>
<dbReference type="Gene3D" id="3.30.420.10">
    <property type="entry name" value="Ribonuclease H-like superfamily/Ribonuclease H"/>
    <property type="match status" value="1"/>
</dbReference>
<keyword evidence="3" id="KW-1185">Reference proteome</keyword>